<dbReference type="InterPro" id="IPR008271">
    <property type="entry name" value="Ser/Thr_kinase_AS"/>
</dbReference>
<evidence type="ECO:0000256" key="1">
    <source>
        <dbReference type="ARBA" id="ARBA00022679"/>
    </source>
</evidence>
<dbReference type="Pfam" id="PF00069">
    <property type="entry name" value="Pkinase"/>
    <property type="match status" value="1"/>
</dbReference>
<sequence>MDPVVHPYRIIRRIADGSSGTVYEAVHPGLQRSVALKVLHRHVSSQAETVARFENEARVLARIEHPHVVRVHDVNVQTEHPFIAMELVPGESLDLKLARDGRFSFDDTAELADQILSVLEVAHAQNIVHRDLKPANLMLDGAHDRPFVRVVDFGIALLQSQTDATRLTAAGQQLGTAAYMSPEQVSGEALDARSDLYSLACVLFELLTARPPFVATQPVHVLSAHLFREPPTFSELGVSNVPRAFESVLRRALSKPRDARFSSAREFRSALAASRAGGDAREVDFEAAHEFVAAEVDAPAVKLALDGAAPALTAQLREALTAIGAREAANEKEGVVLVAGADAEATLKRCQQLVSEDAARLVLMCGSDDDVSLMARAIGHGVFDFIALPLDAPEAGRRVVRALRFAQERRRTS</sequence>
<dbReference type="GO" id="GO:0005524">
    <property type="term" value="F:ATP binding"/>
    <property type="evidence" value="ECO:0007669"/>
    <property type="project" value="UniProtKB-KW"/>
</dbReference>
<keyword evidence="2" id="KW-0547">Nucleotide-binding</keyword>
<dbReference type="EMBL" id="QFQP01000013">
    <property type="protein sequence ID" value="PZR11889.1"/>
    <property type="molecule type" value="Genomic_DNA"/>
</dbReference>
<gene>
    <name evidence="6" type="ORF">DI536_16275</name>
</gene>
<reference evidence="6 7" key="1">
    <citation type="submission" date="2017-08" db="EMBL/GenBank/DDBJ databases">
        <title>Infants hospitalized years apart are colonized by the same room-sourced microbial strains.</title>
        <authorList>
            <person name="Brooks B."/>
            <person name="Olm M.R."/>
            <person name="Firek B.A."/>
            <person name="Baker R."/>
            <person name="Thomas B.C."/>
            <person name="Morowitz M.J."/>
            <person name="Banfield J.F."/>
        </authorList>
    </citation>
    <scope>NUCLEOTIDE SEQUENCE [LARGE SCALE GENOMIC DNA]</scope>
    <source>
        <strain evidence="6">S2_003_000_R2_14</strain>
    </source>
</reference>
<dbReference type="PANTHER" id="PTHR43289:SF34">
    <property type="entry name" value="SERINE_THREONINE-PROTEIN KINASE YBDM-RELATED"/>
    <property type="match status" value="1"/>
</dbReference>
<keyword evidence="3" id="KW-0418">Kinase</keyword>
<dbReference type="Gene3D" id="1.10.510.10">
    <property type="entry name" value="Transferase(Phosphotransferase) domain 1"/>
    <property type="match status" value="1"/>
</dbReference>
<evidence type="ECO:0000313" key="7">
    <source>
        <dbReference type="Proteomes" id="UP000249061"/>
    </source>
</evidence>
<accession>A0A2W5T8P8</accession>
<evidence type="ECO:0000259" key="5">
    <source>
        <dbReference type="PROSITE" id="PS50011"/>
    </source>
</evidence>
<proteinExistence type="predicted"/>
<feature type="domain" description="Protein kinase" evidence="5">
    <location>
        <begin position="8"/>
        <end position="292"/>
    </location>
</feature>
<evidence type="ECO:0000256" key="3">
    <source>
        <dbReference type="ARBA" id="ARBA00022777"/>
    </source>
</evidence>
<keyword evidence="1" id="KW-0808">Transferase</keyword>
<dbReference type="InterPro" id="IPR011006">
    <property type="entry name" value="CheY-like_superfamily"/>
</dbReference>
<dbReference type="AlphaFoldDB" id="A0A2W5T8P8"/>
<dbReference type="InterPro" id="IPR011009">
    <property type="entry name" value="Kinase-like_dom_sf"/>
</dbReference>
<comment type="caution">
    <text evidence="6">The sequence shown here is derived from an EMBL/GenBank/DDBJ whole genome shotgun (WGS) entry which is preliminary data.</text>
</comment>
<evidence type="ECO:0000256" key="2">
    <source>
        <dbReference type="ARBA" id="ARBA00022741"/>
    </source>
</evidence>
<dbReference type="PROSITE" id="PS50011">
    <property type="entry name" value="PROTEIN_KINASE_DOM"/>
    <property type="match status" value="1"/>
</dbReference>
<name>A0A2W5T8P8_9BACT</name>
<evidence type="ECO:0000313" key="6">
    <source>
        <dbReference type="EMBL" id="PZR11889.1"/>
    </source>
</evidence>
<dbReference type="SMART" id="SM00220">
    <property type="entry name" value="S_TKc"/>
    <property type="match status" value="1"/>
</dbReference>
<dbReference type="CDD" id="cd14014">
    <property type="entry name" value="STKc_PknB_like"/>
    <property type="match status" value="1"/>
</dbReference>
<dbReference type="PROSITE" id="PS00108">
    <property type="entry name" value="PROTEIN_KINASE_ST"/>
    <property type="match status" value="1"/>
</dbReference>
<dbReference type="GO" id="GO:0004674">
    <property type="term" value="F:protein serine/threonine kinase activity"/>
    <property type="evidence" value="ECO:0007669"/>
    <property type="project" value="TreeGrafter"/>
</dbReference>
<protein>
    <recommendedName>
        <fullName evidence="5">Protein kinase domain-containing protein</fullName>
    </recommendedName>
</protein>
<dbReference type="PANTHER" id="PTHR43289">
    <property type="entry name" value="MITOGEN-ACTIVATED PROTEIN KINASE KINASE KINASE 20-RELATED"/>
    <property type="match status" value="1"/>
</dbReference>
<dbReference type="SUPFAM" id="SSF56112">
    <property type="entry name" value="Protein kinase-like (PK-like)"/>
    <property type="match status" value="1"/>
</dbReference>
<evidence type="ECO:0000256" key="4">
    <source>
        <dbReference type="ARBA" id="ARBA00022840"/>
    </source>
</evidence>
<dbReference type="InterPro" id="IPR000719">
    <property type="entry name" value="Prot_kinase_dom"/>
</dbReference>
<dbReference type="Proteomes" id="UP000249061">
    <property type="component" value="Unassembled WGS sequence"/>
</dbReference>
<organism evidence="6 7">
    <name type="scientific">Archangium gephyra</name>
    <dbReference type="NCBI Taxonomy" id="48"/>
    <lineage>
        <taxon>Bacteria</taxon>
        <taxon>Pseudomonadati</taxon>
        <taxon>Myxococcota</taxon>
        <taxon>Myxococcia</taxon>
        <taxon>Myxococcales</taxon>
        <taxon>Cystobacterineae</taxon>
        <taxon>Archangiaceae</taxon>
        <taxon>Archangium</taxon>
    </lineage>
</organism>
<dbReference type="SUPFAM" id="SSF52172">
    <property type="entry name" value="CheY-like"/>
    <property type="match status" value="1"/>
</dbReference>
<dbReference type="Gene3D" id="3.30.200.20">
    <property type="entry name" value="Phosphorylase Kinase, domain 1"/>
    <property type="match status" value="1"/>
</dbReference>
<keyword evidence="4" id="KW-0067">ATP-binding</keyword>